<accession>F6M8A2</accession>
<evidence type="ECO:0000313" key="3">
    <source>
        <dbReference type="Proteomes" id="UP000009244"/>
    </source>
</evidence>
<evidence type="ECO:0000256" key="1">
    <source>
        <dbReference type="SAM" id="MobiDB-lite"/>
    </source>
</evidence>
<dbReference type="EMBL" id="JF744988">
    <property type="protein sequence ID" value="AEF57289.1"/>
    <property type="molecule type" value="Genomic_DNA"/>
</dbReference>
<dbReference type="KEGG" id="vg:10894758"/>
<organism evidence="2 3">
    <name type="scientific">Mycobacterium phage Faith1</name>
    <dbReference type="NCBI Taxonomy" id="2920893"/>
    <lineage>
        <taxon>Viruses</taxon>
        <taxon>Duplodnaviria</taxon>
        <taxon>Heunggongvirae</taxon>
        <taxon>Uroviricota</taxon>
        <taxon>Caudoviricetes</taxon>
        <taxon>Vilmaviridae</taxon>
        <taxon>Lclasvirinae</taxon>
        <taxon>Faithunavirus</taxon>
        <taxon>Faithunavirus faith1</taxon>
    </lineage>
</organism>
<dbReference type="RefSeq" id="YP_004539051.1">
    <property type="nucleotide sequence ID" value="NC_015584.1"/>
</dbReference>
<sequence>MMGGRGGGGGGPVSSRSSTVTLYHRTSASAARDIVDRGFQPQYRPGMDKSYRDENSQYGFFTKTVKGQEGYGQSVVAVEVPKSAVERDPWSGHVRVKVEELRNANFRHYEGKRRKKRS</sequence>
<gene>
    <name evidence="2" type="primary">116</name>
    <name evidence="2" type="ORF">SEA_FAITH1_116</name>
</gene>
<dbReference type="OrthoDB" id="23960at10239"/>
<dbReference type="Proteomes" id="UP000009244">
    <property type="component" value="Segment"/>
</dbReference>
<feature type="region of interest" description="Disordered" evidence="1">
    <location>
        <begin position="33"/>
        <end position="54"/>
    </location>
</feature>
<dbReference type="GeneID" id="10894758"/>
<keyword evidence="3" id="KW-1185">Reference proteome</keyword>
<reference evidence="2 3" key="1">
    <citation type="journal article" date="2012" name="J. Virol.">
        <title>Complete Genome Sequences of 138 Mycobacteriophages.</title>
        <authorList>
            <consortium name="the Science Education Alliance Phage Hunters Advancing Genomics and Evolutionary Science Program"/>
            <consortium name="the KwaZulu-Natal Research Institute for Tuberculosis and HIV Mycobacterial Genetics Course Students"/>
            <consortium name="the Phage Hunters Integrating Research and Education Program"/>
            <person name="Hatfull G.F."/>
        </authorList>
    </citation>
    <scope>NUCLEOTIDE SEQUENCE [LARGE SCALE GENOMIC DNA]</scope>
</reference>
<protein>
    <submittedName>
        <fullName evidence="2">Uncharacterized protein</fullName>
    </submittedName>
</protein>
<proteinExistence type="predicted"/>
<evidence type="ECO:0000313" key="2">
    <source>
        <dbReference type="EMBL" id="AEF57289.1"/>
    </source>
</evidence>
<name>F6M8A2_9CAUD</name>